<sequence length="97" mass="10899">MFVGLYCKMTCGVHGDVYVALISLSCTEFQSTFSYFMAEQLKGTLHTQPNSKNGLPVRFADEKSAAGLAFVNFNLKIPLGWMERLALNKPQHFDYGR</sequence>
<reference evidence="1" key="1">
    <citation type="journal article" date="2023" name="G3 (Bethesda)">
        <title>A reference genome for the long-term kleptoplast-retaining sea slug Elysia crispata morphotype clarki.</title>
        <authorList>
            <person name="Eastman K.E."/>
            <person name="Pendleton A.L."/>
            <person name="Shaikh M.A."/>
            <person name="Suttiyut T."/>
            <person name="Ogas R."/>
            <person name="Tomko P."/>
            <person name="Gavelis G."/>
            <person name="Widhalm J.R."/>
            <person name="Wisecaver J.H."/>
        </authorList>
    </citation>
    <scope>NUCLEOTIDE SEQUENCE</scope>
    <source>
        <strain evidence="1">ECLA1</strain>
    </source>
</reference>
<dbReference type="AlphaFoldDB" id="A0AAE1CW59"/>
<protein>
    <submittedName>
        <fullName evidence="1">Uncharacterized protein</fullName>
    </submittedName>
</protein>
<gene>
    <name evidence="1" type="ORF">RRG08_056437</name>
</gene>
<organism evidence="1 2">
    <name type="scientific">Elysia crispata</name>
    <name type="common">lettuce slug</name>
    <dbReference type="NCBI Taxonomy" id="231223"/>
    <lineage>
        <taxon>Eukaryota</taxon>
        <taxon>Metazoa</taxon>
        <taxon>Spiralia</taxon>
        <taxon>Lophotrochozoa</taxon>
        <taxon>Mollusca</taxon>
        <taxon>Gastropoda</taxon>
        <taxon>Heterobranchia</taxon>
        <taxon>Euthyneura</taxon>
        <taxon>Panpulmonata</taxon>
        <taxon>Sacoglossa</taxon>
        <taxon>Placobranchoidea</taxon>
        <taxon>Plakobranchidae</taxon>
        <taxon>Elysia</taxon>
    </lineage>
</organism>
<evidence type="ECO:0000313" key="2">
    <source>
        <dbReference type="Proteomes" id="UP001283361"/>
    </source>
</evidence>
<keyword evidence="2" id="KW-1185">Reference proteome</keyword>
<comment type="caution">
    <text evidence="1">The sequence shown here is derived from an EMBL/GenBank/DDBJ whole genome shotgun (WGS) entry which is preliminary data.</text>
</comment>
<evidence type="ECO:0000313" key="1">
    <source>
        <dbReference type="EMBL" id="KAK3740780.1"/>
    </source>
</evidence>
<dbReference type="EMBL" id="JAWDGP010006460">
    <property type="protein sequence ID" value="KAK3740780.1"/>
    <property type="molecule type" value="Genomic_DNA"/>
</dbReference>
<proteinExistence type="predicted"/>
<accession>A0AAE1CW59</accession>
<name>A0AAE1CW59_9GAST</name>
<dbReference type="Proteomes" id="UP001283361">
    <property type="component" value="Unassembled WGS sequence"/>
</dbReference>